<gene>
    <name evidence="7" type="primary">lgt</name>
    <name evidence="8" type="ORF">A2042_10125</name>
</gene>
<dbReference type="NCBIfam" id="TIGR00544">
    <property type="entry name" value="lgt"/>
    <property type="match status" value="1"/>
</dbReference>
<keyword evidence="8" id="KW-0449">Lipoprotein</keyword>
<dbReference type="EMBL" id="MGDB01000149">
    <property type="protein sequence ID" value="OGL38366.1"/>
    <property type="molecule type" value="Genomic_DNA"/>
</dbReference>
<evidence type="ECO:0000256" key="3">
    <source>
        <dbReference type="ARBA" id="ARBA00022679"/>
    </source>
</evidence>
<feature type="binding site" evidence="7">
    <location>
        <position position="130"/>
    </location>
    <ligand>
        <name>a 1,2-diacyl-sn-glycero-3-phospho-(1'-sn-glycerol)</name>
        <dbReference type="ChEBI" id="CHEBI:64716"/>
    </ligand>
</feature>
<protein>
    <recommendedName>
        <fullName evidence="7">Phosphatidylglycerol--prolipoprotein diacylglyceryl transferase</fullName>
        <ecNumber evidence="7">2.5.1.145</ecNumber>
    </recommendedName>
</protein>
<comment type="similarity">
    <text evidence="1 7">Belongs to the Lgt family.</text>
</comment>
<dbReference type="GO" id="GO:0008961">
    <property type="term" value="F:phosphatidylglycerol-prolipoprotein diacylglyceryl transferase activity"/>
    <property type="evidence" value="ECO:0007669"/>
    <property type="project" value="UniProtKB-UniRule"/>
</dbReference>
<accession>A0A1F7R9W1</accession>
<keyword evidence="6 7" id="KW-0472">Membrane</keyword>
<reference evidence="8 9" key="1">
    <citation type="journal article" date="2016" name="Nat. Commun.">
        <title>Thousands of microbial genomes shed light on interconnected biogeochemical processes in an aquifer system.</title>
        <authorList>
            <person name="Anantharaman K."/>
            <person name="Brown C.T."/>
            <person name="Hug L.A."/>
            <person name="Sharon I."/>
            <person name="Castelle C.J."/>
            <person name="Probst A.J."/>
            <person name="Thomas B.C."/>
            <person name="Singh A."/>
            <person name="Wilkins M.J."/>
            <person name="Karaoz U."/>
            <person name="Brodie E.L."/>
            <person name="Williams K.H."/>
            <person name="Hubbard S.S."/>
            <person name="Banfield J.F."/>
        </authorList>
    </citation>
    <scope>NUCLEOTIDE SEQUENCE [LARGE SCALE GENOMIC DNA]</scope>
</reference>
<dbReference type="AlphaFoldDB" id="A0A1F7R9W1"/>
<comment type="pathway">
    <text evidence="7">Protein modification; lipoprotein biosynthesis (diacylglyceryl transfer).</text>
</comment>
<keyword evidence="3 7" id="KW-0808">Transferase</keyword>
<evidence type="ECO:0000256" key="7">
    <source>
        <dbReference type="HAMAP-Rule" id="MF_01147"/>
    </source>
</evidence>
<dbReference type="PANTHER" id="PTHR30589:SF0">
    <property type="entry name" value="PHOSPHATIDYLGLYCEROL--PROLIPOPROTEIN DIACYLGLYCERYL TRANSFERASE"/>
    <property type="match status" value="1"/>
</dbReference>
<comment type="caution">
    <text evidence="8">The sequence shown here is derived from an EMBL/GenBank/DDBJ whole genome shotgun (WGS) entry which is preliminary data.</text>
</comment>
<comment type="function">
    <text evidence="7">Catalyzes the transfer of the diacylglyceryl group from phosphatidylglycerol to the sulfhydryl group of the N-terminal cysteine of a prolipoprotein, the first step in the formation of mature lipoproteins.</text>
</comment>
<sequence length="266" mass="30445">MYPTLFSFGPIKVHVYGALIALGIFLAMLYLSKQAKRQGFDYQKILDITVYLVLSGILGARILYVILEYRSFEGDILGIFKIWEGGLVFYGGFLSAFAVGYYLVKKYKMPVWKSLDLFAPAVPLAHTFGRMGCFFAGCCYGKPTNVPWAITFKNPDSLAQSVLNIPVHPTQIYESLSNFMIFLFLNWFQKRKSFDGEVTWFYVILYSVMRFAVEFFRADERGFVFNGLLSTSQFLSLILVPFSIFMILTMRKNKNSPAHARSRGRI</sequence>
<dbReference type="HAMAP" id="MF_01147">
    <property type="entry name" value="Lgt"/>
    <property type="match status" value="1"/>
</dbReference>
<keyword evidence="4 7" id="KW-0812">Transmembrane</keyword>
<evidence type="ECO:0000256" key="5">
    <source>
        <dbReference type="ARBA" id="ARBA00022989"/>
    </source>
</evidence>
<dbReference type="InterPro" id="IPR001640">
    <property type="entry name" value="Lgt"/>
</dbReference>
<comment type="subcellular location">
    <subcellularLocation>
        <location evidence="7">Cell membrane</location>
        <topology evidence="7">Multi-pass membrane protein</topology>
    </subcellularLocation>
</comment>
<feature type="transmembrane region" description="Helical" evidence="7">
    <location>
        <begin position="13"/>
        <end position="32"/>
    </location>
</feature>
<evidence type="ECO:0000256" key="1">
    <source>
        <dbReference type="ARBA" id="ARBA00007150"/>
    </source>
</evidence>
<dbReference type="Proteomes" id="UP000178526">
    <property type="component" value="Unassembled WGS sequence"/>
</dbReference>
<dbReference type="GO" id="GO:0042158">
    <property type="term" value="P:lipoprotein biosynthetic process"/>
    <property type="evidence" value="ECO:0007669"/>
    <property type="project" value="UniProtKB-UniRule"/>
</dbReference>
<evidence type="ECO:0000313" key="8">
    <source>
        <dbReference type="EMBL" id="OGL38366.1"/>
    </source>
</evidence>
<dbReference type="PANTHER" id="PTHR30589">
    <property type="entry name" value="PROLIPOPROTEIN DIACYLGLYCERYL TRANSFERASE"/>
    <property type="match status" value="1"/>
</dbReference>
<dbReference type="Pfam" id="PF01790">
    <property type="entry name" value="LGT"/>
    <property type="match status" value="1"/>
</dbReference>
<evidence type="ECO:0000256" key="4">
    <source>
        <dbReference type="ARBA" id="ARBA00022692"/>
    </source>
</evidence>
<keyword evidence="5 7" id="KW-1133">Transmembrane helix</keyword>
<keyword evidence="2 7" id="KW-1003">Cell membrane</keyword>
<proteinExistence type="inferred from homology"/>
<organism evidence="8 9">
    <name type="scientific">Candidatus Schekmanbacteria bacterium GWA2_38_11</name>
    <dbReference type="NCBI Taxonomy" id="1817876"/>
    <lineage>
        <taxon>Bacteria</taxon>
        <taxon>Candidatus Schekmaniibacteriota</taxon>
    </lineage>
</organism>
<evidence type="ECO:0000256" key="2">
    <source>
        <dbReference type="ARBA" id="ARBA00022475"/>
    </source>
</evidence>
<comment type="catalytic activity">
    <reaction evidence="7">
        <text>L-cysteinyl-[prolipoprotein] + a 1,2-diacyl-sn-glycero-3-phospho-(1'-sn-glycerol) = an S-1,2-diacyl-sn-glyceryl-L-cysteinyl-[prolipoprotein] + sn-glycerol 1-phosphate + H(+)</text>
        <dbReference type="Rhea" id="RHEA:56712"/>
        <dbReference type="Rhea" id="RHEA-COMP:14679"/>
        <dbReference type="Rhea" id="RHEA-COMP:14680"/>
        <dbReference type="ChEBI" id="CHEBI:15378"/>
        <dbReference type="ChEBI" id="CHEBI:29950"/>
        <dbReference type="ChEBI" id="CHEBI:57685"/>
        <dbReference type="ChEBI" id="CHEBI:64716"/>
        <dbReference type="ChEBI" id="CHEBI:140658"/>
        <dbReference type="EC" id="2.5.1.145"/>
    </reaction>
</comment>
<feature type="transmembrane region" description="Helical" evidence="7">
    <location>
        <begin position="87"/>
        <end position="104"/>
    </location>
</feature>
<dbReference type="EC" id="2.5.1.145" evidence="7"/>
<feature type="transmembrane region" description="Helical" evidence="7">
    <location>
        <begin position="198"/>
        <end position="217"/>
    </location>
</feature>
<evidence type="ECO:0000256" key="6">
    <source>
        <dbReference type="ARBA" id="ARBA00023136"/>
    </source>
</evidence>
<dbReference type="UniPathway" id="UPA00664"/>
<feature type="transmembrane region" description="Helical" evidence="7">
    <location>
        <begin position="223"/>
        <end position="248"/>
    </location>
</feature>
<name>A0A1F7R9W1_9BACT</name>
<feature type="transmembrane region" description="Helical" evidence="7">
    <location>
        <begin position="44"/>
        <end position="67"/>
    </location>
</feature>
<dbReference type="GO" id="GO:0005886">
    <property type="term" value="C:plasma membrane"/>
    <property type="evidence" value="ECO:0007669"/>
    <property type="project" value="UniProtKB-SubCell"/>
</dbReference>
<evidence type="ECO:0000313" key="9">
    <source>
        <dbReference type="Proteomes" id="UP000178526"/>
    </source>
</evidence>